<dbReference type="AlphaFoldDB" id="A0A915J6B9"/>
<accession>A0A915J6B9</accession>
<dbReference type="WBParaSite" id="nRc.2.0.1.t21324-RA">
    <property type="protein sequence ID" value="nRc.2.0.1.t21324-RA"/>
    <property type="gene ID" value="nRc.2.0.1.g21324"/>
</dbReference>
<dbReference type="Proteomes" id="UP000887565">
    <property type="component" value="Unplaced"/>
</dbReference>
<feature type="compositionally biased region" description="Basic and acidic residues" evidence="1">
    <location>
        <begin position="8"/>
        <end position="25"/>
    </location>
</feature>
<sequence length="186" mass="21423">MQIDELDDQQRKHLHRDGAPQRDENDNSIFAIGANGQRPRRLLGEPKHWKTLLGMLQNVDDAIYNVWITFENVFTDGARKIIRIQTTHVKKAKSKSTEFERHKLSFGKMTSWNCVMQHSISMTVNNNRPSSDTNPKRLLNRCLSKSGHYYHYYENLCRSSSILLTDDNSSANNVELQTKSSSSPDN</sequence>
<organism evidence="2 3">
    <name type="scientific">Romanomermis culicivorax</name>
    <name type="common">Nematode worm</name>
    <dbReference type="NCBI Taxonomy" id="13658"/>
    <lineage>
        <taxon>Eukaryota</taxon>
        <taxon>Metazoa</taxon>
        <taxon>Ecdysozoa</taxon>
        <taxon>Nematoda</taxon>
        <taxon>Enoplea</taxon>
        <taxon>Dorylaimia</taxon>
        <taxon>Mermithida</taxon>
        <taxon>Mermithoidea</taxon>
        <taxon>Mermithidae</taxon>
        <taxon>Romanomermis</taxon>
    </lineage>
</organism>
<feature type="region of interest" description="Disordered" evidence="1">
    <location>
        <begin position="1"/>
        <end position="28"/>
    </location>
</feature>
<evidence type="ECO:0000313" key="2">
    <source>
        <dbReference type="Proteomes" id="UP000887565"/>
    </source>
</evidence>
<protein>
    <submittedName>
        <fullName evidence="3">Uncharacterized protein</fullName>
    </submittedName>
</protein>
<proteinExistence type="predicted"/>
<evidence type="ECO:0000313" key="3">
    <source>
        <dbReference type="WBParaSite" id="nRc.2.0.1.t21324-RA"/>
    </source>
</evidence>
<reference evidence="3" key="1">
    <citation type="submission" date="2022-11" db="UniProtKB">
        <authorList>
            <consortium name="WormBaseParasite"/>
        </authorList>
    </citation>
    <scope>IDENTIFICATION</scope>
</reference>
<keyword evidence="2" id="KW-1185">Reference proteome</keyword>
<name>A0A915J6B9_ROMCU</name>
<evidence type="ECO:0000256" key="1">
    <source>
        <dbReference type="SAM" id="MobiDB-lite"/>
    </source>
</evidence>